<dbReference type="EMBL" id="NBII01000006">
    <property type="protein sequence ID" value="PAV17975.1"/>
    <property type="molecule type" value="Genomic_DNA"/>
</dbReference>
<name>A0A286UEQ8_9AGAM</name>
<feature type="compositionally biased region" description="Low complexity" evidence="1">
    <location>
        <begin position="128"/>
        <end position="145"/>
    </location>
</feature>
<proteinExistence type="predicted"/>
<feature type="region of interest" description="Disordered" evidence="1">
    <location>
        <begin position="1433"/>
        <end position="1535"/>
    </location>
</feature>
<feature type="compositionally biased region" description="Low complexity" evidence="1">
    <location>
        <begin position="203"/>
        <end position="218"/>
    </location>
</feature>
<dbReference type="InParanoid" id="A0A286UEQ8"/>
<feature type="region of interest" description="Disordered" evidence="1">
    <location>
        <begin position="525"/>
        <end position="644"/>
    </location>
</feature>
<dbReference type="STRING" id="2282107.A0A286UEQ8"/>
<sequence length="1658" mass="172814">MTTVSAGAATASPSPSSSSLSASTSASTGAGGSSSRGSGEGLSTPTTPSSSRTYRFSGKSSLKASSSTLGSPSRSSSAFAYTSAPASSSSTSFTPSTYFSANLKGKAPLSASTSSHPTSRMTRMETVKSLSSSLSSSTKSSSKSSPFSFQTHVYHPPAHPRQEEDVLAAFPAPPNFIPPSPILPNVTLATAGGGLPPSSFHYSGISSNSGASGSSNSALKKSRRESAGSTRSRDSTRSIQSLVPSVESSSSRGTPQYSNKNDSGRVASGKRSGSKDSLTVYLNGQQLVGDERRRRDRSASPTGSNKGYVTAPSSPMYPQGEDLSQPSVVLGEDLSISKISGARQSTASNLNNAGSSSRGTSAPASAPPSKYENRSSPLSSSPGHMSPIAEVTLSPSLRTSSLPKHDYEHIGDNPMTIEESSLSRPKIGAPPKVPLPPLPPPSAYGNSKISNADNASIYSHSSSKAAPSVRSVRSVRSEHSRKSVHGRKHSAGSVQSVGTITSIGTTTSNVAPSFSEFGIGAGLKHRERIGKDETGWSESELLKKLNEERGKRREERRARSAKTLKIDIPPTGIDTGATKGSDGAEKRDTEASEKGDSEKKNEGEGEKNADVFVPGTKSPTGEMSPREGETRSPTASVFSTTSGMSAAQSLSRRLSEMLEALNIAAVANANNHGHGHGHHKSRTGESRKVKAATRAPPAVLVSGTSPSFGAGGSGANSRTVVGSGSAMIMAATPMKSLLQTRPRGESFVIESRMRSYLDGEQDSGLLTAEDLSREPLLARAVTPVTPRVNGGRSAIGASPSPLELSSLGVTFREMQSGRRSPLVPLRKQTLSPIPPLSDVEDVEDGKEDGEYLVMYDHSAQIKIHRDGSDNDDDEHYIGKKGCYSGELSPGLLGQFPSTPVMTPQPDLVPLTSGGFGKSANSLGVGPVVGNGIKDTAAGPSVSRTISQSRRKPLPPKPNAVSVSTTREKRSGASASSSSGSGQEEGNKTPARGRKMELLEYERGDGSTSPDITAIMSATPKSARSSRSKSASARSGSTRSTRRVKPIDSSLSQSQRVSRTSSSYSSKSGPALSTSTGGVRSSRMSCVKSEFDDAYGGIIVDEQDGDVDNDLDKSVADYGFAIARHRGGYDLSPLNDAENLEANELGVLRPEKDVEEVSDLGLDGGIEDEGQAEVESDSDIDLHTPLPHILLREGVLSPYSRVLASENSSGLMSTRNSVTGPLNGRESVASHATGASFGSVMTKSGLFKDARNTETRRRRHRDGNQLRGGLGLTTGLGWSDSEDENAPSPFTSKLALSRSGSMASVRSGKSKRSQFMMNSTPPLPVSRSASTMSLRSAAHDGNKVNSINPLSKSLSSANLARHGRTTLQTKAPALGDVSESRSMSPTPTSSSSASLPFPSTPRDDLYGDSEEGIDEFRRKAGGVTSKLSAASLRVKTPTMSSLRTTQSKSNLRPRTYTSKSAPSSTVSTTSDDAVTVRTPSRILTSLSTSTSSTPRPLRLPALQKQLSVRSEKSGSGSDSSSKHTLQPGQPAARSGSILGYNRNLHDRQRAEAGLYSSLSAPNSAYPSSPISSPISPSLSSSSGMSFGGSSSSSSATARRTYGSLPTVSSLRPPAGSNPNPRASPTRVPSGIPRTGTGMAYRQSSLPQSRVSVGRSGAAI</sequence>
<feature type="compositionally biased region" description="Low complexity" evidence="1">
    <location>
        <begin position="459"/>
        <end position="474"/>
    </location>
</feature>
<feature type="compositionally biased region" description="Gly residues" evidence="1">
    <location>
        <begin position="29"/>
        <end position="40"/>
    </location>
</feature>
<feature type="compositionally biased region" description="Low complexity" evidence="1">
    <location>
        <begin position="1048"/>
        <end position="1072"/>
    </location>
</feature>
<feature type="compositionally biased region" description="Polar residues" evidence="1">
    <location>
        <begin position="1073"/>
        <end position="1082"/>
    </location>
</feature>
<feature type="compositionally biased region" description="Polar residues" evidence="1">
    <location>
        <begin position="444"/>
        <end position="458"/>
    </location>
</feature>
<feature type="compositionally biased region" description="Basic and acidic residues" evidence="1">
    <location>
        <begin position="529"/>
        <end position="558"/>
    </location>
</feature>
<dbReference type="Proteomes" id="UP000217199">
    <property type="component" value="Unassembled WGS sequence"/>
</dbReference>
<feature type="compositionally biased region" description="Polar residues" evidence="1">
    <location>
        <begin position="252"/>
        <end position="261"/>
    </location>
</feature>
<feature type="compositionally biased region" description="Polar residues" evidence="1">
    <location>
        <begin position="1207"/>
        <end position="1219"/>
    </location>
</feature>
<feature type="compositionally biased region" description="Low complexity" evidence="1">
    <location>
        <begin position="971"/>
        <end position="981"/>
    </location>
</feature>
<feature type="region of interest" description="Disordered" evidence="1">
    <location>
        <begin position="1560"/>
        <end position="1658"/>
    </location>
</feature>
<keyword evidence="3" id="KW-1185">Reference proteome</keyword>
<feature type="compositionally biased region" description="Polar residues" evidence="1">
    <location>
        <begin position="631"/>
        <end position="644"/>
    </location>
</feature>
<reference evidence="2 3" key="1">
    <citation type="journal article" date="2017" name="Mol. Ecol.">
        <title>Comparative and population genomic landscape of Phellinus noxius: A hypervariable fungus causing root rot in trees.</title>
        <authorList>
            <person name="Chung C.L."/>
            <person name="Lee T.J."/>
            <person name="Akiba M."/>
            <person name="Lee H.H."/>
            <person name="Kuo T.H."/>
            <person name="Liu D."/>
            <person name="Ke H.M."/>
            <person name="Yokoi T."/>
            <person name="Roa M.B."/>
            <person name="Lu M.J."/>
            <person name="Chang Y.Y."/>
            <person name="Ann P.J."/>
            <person name="Tsai J.N."/>
            <person name="Chen C.Y."/>
            <person name="Tzean S.S."/>
            <person name="Ota Y."/>
            <person name="Hattori T."/>
            <person name="Sahashi N."/>
            <person name="Liou R.F."/>
            <person name="Kikuchi T."/>
            <person name="Tsai I.J."/>
        </authorList>
    </citation>
    <scope>NUCLEOTIDE SEQUENCE [LARGE SCALE GENOMIC DNA]</scope>
    <source>
        <strain evidence="2 3">FFPRI411160</strain>
    </source>
</reference>
<feature type="compositionally biased region" description="Low complexity" evidence="1">
    <location>
        <begin position="1016"/>
        <end position="1038"/>
    </location>
</feature>
<evidence type="ECO:0000313" key="2">
    <source>
        <dbReference type="EMBL" id="PAV17975.1"/>
    </source>
</evidence>
<feature type="compositionally biased region" description="Pro residues" evidence="1">
    <location>
        <begin position="171"/>
        <end position="182"/>
    </location>
</feature>
<dbReference type="OrthoDB" id="3064136at2759"/>
<feature type="compositionally biased region" description="Polar residues" evidence="1">
    <location>
        <begin position="110"/>
        <end position="121"/>
    </location>
</feature>
<feature type="compositionally biased region" description="Basic and acidic residues" evidence="1">
    <location>
        <begin position="582"/>
        <end position="609"/>
    </location>
</feature>
<evidence type="ECO:0000256" key="1">
    <source>
        <dbReference type="SAM" id="MobiDB-lite"/>
    </source>
</evidence>
<feature type="compositionally biased region" description="Low complexity" evidence="1">
    <location>
        <begin position="1560"/>
        <end position="1594"/>
    </location>
</feature>
<feature type="compositionally biased region" description="Polar residues" evidence="1">
    <location>
        <begin position="1640"/>
        <end position="1649"/>
    </location>
</feature>
<feature type="compositionally biased region" description="Low complexity" evidence="1">
    <location>
        <begin position="1456"/>
        <end position="1499"/>
    </location>
</feature>
<feature type="region of interest" description="Disordered" evidence="1">
    <location>
        <begin position="1"/>
        <end position="498"/>
    </location>
</feature>
<comment type="caution">
    <text evidence="2">The sequence shown here is derived from an EMBL/GenBank/DDBJ whole genome shotgun (WGS) entry which is preliminary data.</text>
</comment>
<feature type="compositionally biased region" description="Basic and acidic residues" evidence="1">
    <location>
        <begin position="993"/>
        <end position="1004"/>
    </location>
</feature>
<feature type="compositionally biased region" description="Low complexity" evidence="1">
    <location>
        <begin position="1"/>
        <end position="28"/>
    </location>
</feature>
<protein>
    <submittedName>
        <fullName evidence="2">60s acidic ribosomal</fullName>
    </submittedName>
</protein>
<accession>A0A286UEQ8</accession>
<feature type="compositionally biased region" description="Pro residues" evidence="1">
    <location>
        <begin position="431"/>
        <end position="442"/>
    </location>
</feature>
<organism evidence="2 3">
    <name type="scientific">Pyrrhoderma noxium</name>
    <dbReference type="NCBI Taxonomy" id="2282107"/>
    <lineage>
        <taxon>Eukaryota</taxon>
        <taxon>Fungi</taxon>
        <taxon>Dikarya</taxon>
        <taxon>Basidiomycota</taxon>
        <taxon>Agaricomycotina</taxon>
        <taxon>Agaricomycetes</taxon>
        <taxon>Hymenochaetales</taxon>
        <taxon>Hymenochaetaceae</taxon>
        <taxon>Pyrrhoderma</taxon>
    </lineage>
</organism>
<feature type="region of interest" description="Disordered" evidence="1">
    <location>
        <begin position="1365"/>
        <end position="1408"/>
    </location>
</feature>
<feature type="compositionally biased region" description="Low complexity" evidence="1">
    <location>
        <begin position="1379"/>
        <end position="1396"/>
    </location>
</feature>
<feature type="compositionally biased region" description="Polar residues" evidence="1">
    <location>
        <begin position="342"/>
        <end position="363"/>
    </location>
</feature>
<feature type="compositionally biased region" description="Low complexity" evidence="1">
    <location>
        <begin position="375"/>
        <end position="402"/>
    </location>
</feature>
<feature type="compositionally biased region" description="Polar residues" evidence="1">
    <location>
        <begin position="299"/>
        <end position="313"/>
    </location>
</feature>
<evidence type="ECO:0000313" key="3">
    <source>
        <dbReference type="Proteomes" id="UP000217199"/>
    </source>
</evidence>
<gene>
    <name evidence="2" type="ORF">PNOK_0646100</name>
</gene>
<feature type="compositionally biased region" description="Low complexity" evidence="1">
    <location>
        <begin position="41"/>
        <end position="101"/>
    </location>
</feature>
<feature type="compositionally biased region" description="Low complexity" evidence="1">
    <location>
        <begin position="238"/>
        <end position="251"/>
    </location>
</feature>
<feature type="region of interest" description="Disordered" evidence="1">
    <location>
        <begin position="931"/>
        <end position="1082"/>
    </location>
</feature>
<feature type="region of interest" description="Disordered" evidence="1">
    <location>
        <begin position="1207"/>
        <end position="1349"/>
    </location>
</feature>
<feature type="compositionally biased region" description="Polar residues" evidence="1">
    <location>
        <begin position="275"/>
        <end position="286"/>
    </location>
</feature>
<feature type="compositionally biased region" description="Basic and acidic residues" evidence="1">
    <location>
        <begin position="1245"/>
        <end position="1254"/>
    </location>
</feature>
<feature type="compositionally biased region" description="Polar residues" evidence="1">
    <location>
        <begin position="1436"/>
        <end position="1455"/>
    </location>
</feature>
<feature type="region of interest" description="Disordered" evidence="1">
    <location>
        <begin position="695"/>
        <end position="715"/>
    </location>
</feature>